<dbReference type="OrthoDB" id="2017893at2759"/>
<organism evidence="2">
    <name type="scientific">Neodiprion lecontei</name>
    <name type="common">Redheaded pine sawfly</name>
    <dbReference type="NCBI Taxonomy" id="441921"/>
    <lineage>
        <taxon>Eukaryota</taxon>
        <taxon>Metazoa</taxon>
        <taxon>Ecdysozoa</taxon>
        <taxon>Arthropoda</taxon>
        <taxon>Hexapoda</taxon>
        <taxon>Insecta</taxon>
        <taxon>Pterygota</taxon>
        <taxon>Neoptera</taxon>
        <taxon>Endopterygota</taxon>
        <taxon>Hymenoptera</taxon>
        <taxon>Tenthredinoidea</taxon>
        <taxon>Diprionidae</taxon>
        <taxon>Diprioninae</taxon>
        <taxon>Neodiprion</taxon>
    </lineage>
</organism>
<dbReference type="PANTHER" id="PTHR46717">
    <property type="entry name" value="E3 UBIQUITIN-PROTEIN LIGASE RNF180"/>
    <property type="match status" value="1"/>
</dbReference>
<dbReference type="GO" id="GO:0031624">
    <property type="term" value="F:ubiquitin conjugating enzyme binding"/>
    <property type="evidence" value="ECO:0007669"/>
    <property type="project" value="TreeGrafter"/>
</dbReference>
<dbReference type="RefSeq" id="XP_015512227.1">
    <property type="nucleotide sequence ID" value="XM_015656741.2"/>
</dbReference>
<dbReference type="PANTHER" id="PTHR46717:SF1">
    <property type="entry name" value="E3 UBIQUITIN-PROTEIN LIGASE RNF180"/>
    <property type="match status" value="1"/>
</dbReference>
<gene>
    <name evidence="2" type="primary">LOC107218753</name>
</gene>
<dbReference type="AlphaFoldDB" id="A0A6J0BDJ5"/>
<evidence type="ECO:0000313" key="2">
    <source>
        <dbReference type="RefSeq" id="XP_015512227.1"/>
    </source>
</evidence>
<sequence>MSMYAEVKTTMPARVTQVKCKRCRKVLFTEEATPILTAHSEIRTGPTHSRCGSGAPEYCLYLSEENLPEWMKDTIDKEFWIKGKIHCPHCHSRLGSFDFVNQTKCDCGKSVPPPIRIIHCKVDRLSDTGSNLPFLPLPRINYNPHSRDNNGAQLVQIVASNRRGHVVDADNLAENNISNNHP</sequence>
<dbReference type="GO" id="GO:0042415">
    <property type="term" value="P:norepinephrine metabolic process"/>
    <property type="evidence" value="ECO:0007669"/>
    <property type="project" value="TreeGrafter"/>
</dbReference>
<dbReference type="InParanoid" id="A0A6J0BDJ5"/>
<dbReference type="GO" id="GO:0061630">
    <property type="term" value="F:ubiquitin protein ligase activity"/>
    <property type="evidence" value="ECO:0007669"/>
    <property type="project" value="InterPro"/>
</dbReference>
<dbReference type="Proteomes" id="UP000829291">
    <property type="component" value="Chromosome 4"/>
</dbReference>
<dbReference type="GeneID" id="107218753"/>
<dbReference type="GO" id="GO:0032436">
    <property type="term" value="P:positive regulation of proteasomal ubiquitin-dependent protein catabolic process"/>
    <property type="evidence" value="ECO:0007669"/>
    <property type="project" value="TreeGrafter"/>
</dbReference>
<dbReference type="KEGG" id="nlo:107218753"/>
<name>A0A6J0BDJ5_NEOLC</name>
<proteinExistence type="predicted"/>
<evidence type="ECO:0000313" key="1">
    <source>
        <dbReference type="Proteomes" id="UP000829291"/>
    </source>
</evidence>
<protein>
    <submittedName>
        <fullName evidence="2">E3 ubiquitin-protein ligase RNF180</fullName>
    </submittedName>
</protein>
<dbReference type="InterPro" id="IPR033263">
    <property type="entry name" value="RNF180"/>
</dbReference>
<reference evidence="2" key="1">
    <citation type="submission" date="2025-08" db="UniProtKB">
        <authorList>
            <consortium name="RefSeq"/>
        </authorList>
    </citation>
    <scope>IDENTIFICATION</scope>
    <source>
        <tissue evidence="2">Thorax and Abdomen</tissue>
    </source>
</reference>
<accession>A0A6J0BDJ5</accession>
<dbReference type="GO" id="GO:0000209">
    <property type="term" value="P:protein polyubiquitination"/>
    <property type="evidence" value="ECO:0007669"/>
    <property type="project" value="InterPro"/>
</dbReference>
<dbReference type="GO" id="GO:0042428">
    <property type="term" value="P:serotonin metabolic process"/>
    <property type="evidence" value="ECO:0007669"/>
    <property type="project" value="TreeGrafter"/>
</dbReference>
<keyword evidence="1" id="KW-1185">Reference proteome</keyword>
<dbReference type="GO" id="GO:0005789">
    <property type="term" value="C:endoplasmic reticulum membrane"/>
    <property type="evidence" value="ECO:0007669"/>
    <property type="project" value="TreeGrafter"/>
</dbReference>